<sequence length="53" mass="5676">MTLFGVGLLVLLIGMAASSLCLAIGGYLADYKQAWRWNFTIMGVGAMLMIVGH</sequence>
<feature type="transmembrane region" description="Helical" evidence="1">
    <location>
        <begin position="33"/>
        <end position="51"/>
    </location>
</feature>
<reference evidence="2" key="1">
    <citation type="submission" date="2024-07" db="EMBL/GenBank/DDBJ databases">
        <authorList>
            <person name="Bringhurst R.M."/>
            <person name="Homer T.E."/>
        </authorList>
    </citation>
    <scope>NUCLEOTIDE SEQUENCE</scope>
</reference>
<name>A0AB39CCK6_9VIRU</name>
<organism evidence="2">
    <name type="scientific">Pseudomonas phage RVTF4</name>
    <dbReference type="NCBI Taxonomy" id="3236931"/>
    <lineage>
        <taxon>Viruses</taxon>
    </lineage>
</organism>
<keyword evidence="1" id="KW-0472">Membrane</keyword>
<dbReference type="EMBL" id="PQ015378">
    <property type="protein sequence ID" value="XDJ14613.1"/>
    <property type="molecule type" value="Genomic_DNA"/>
</dbReference>
<protein>
    <recommendedName>
        <fullName evidence="3">Major facilitator superfamily (MFS) profile domain-containing protein</fullName>
    </recommendedName>
</protein>
<keyword evidence="1" id="KW-0812">Transmembrane</keyword>
<evidence type="ECO:0000313" key="2">
    <source>
        <dbReference type="EMBL" id="XDJ14613.1"/>
    </source>
</evidence>
<keyword evidence="1" id="KW-1133">Transmembrane helix</keyword>
<accession>A0AB39CCK6</accession>
<proteinExistence type="predicted"/>
<evidence type="ECO:0008006" key="3">
    <source>
        <dbReference type="Google" id="ProtNLM"/>
    </source>
</evidence>
<evidence type="ECO:0000256" key="1">
    <source>
        <dbReference type="SAM" id="Phobius"/>
    </source>
</evidence>